<dbReference type="Pfam" id="PF00589">
    <property type="entry name" value="Phage_integrase"/>
    <property type="match status" value="1"/>
</dbReference>
<name>N1VUJ7_9LEPT</name>
<evidence type="ECO:0000313" key="3">
    <source>
        <dbReference type="EMBL" id="EMY60677.1"/>
    </source>
</evidence>
<keyword evidence="1" id="KW-0233">DNA recombination</keyword>
<evidence type="ECO:0000259" key="2">
    <source>
        <dbReference type="PROSITE" id="PS51898"/>
    </source>
</evidence>
<dbReference type="SUPFAM" id="SSF56349">
    <property type="entry name" value="DNA breaking-rejoining enzymes"/>
    <property type="match status" value="1"/>
</dbReference>
<accession>N1VUJ7</accession>
<keyword evidence="4" id="KW-1185">Reference proteome</keyword>
<organism evidence="3 4">
    <name type="scientific">Leptospira terpstrae serovar Hualin str. LT 11-33 = ATCC 700639</name>
    <dbReference type="NCBI Taxonomy" id="1257025"/>
    <lineage>
        <taxon>Bacteria</taxon>
        <taxon>Pseudomonadati</taxon>
        <taxon>Spirochaetota</taxon>
        <taxon>Spirochaetia</taxon>
        <taxon>Leptospirales</taxon>
        <taxon>Leptospiraceae</taxon>
        <taxon>Leptospira</taxon>
    </lineage>
</organism>
<proteinExistence type="predicted"/>
<dbReference type="RefSeq" id="WP_002974788.1">
    <property type="nucleotide sequence ID" value="NZ_AOGW02000012.1"/>
</dbReference>
<evidence type="ECO:0000313" key="4">
    <source>
        <dbReference type="Proteomes" id="UP000012371"/>
    </source>
</evidence>
<dbReference type="GO" id="GO:0015074">
    <property type="term" value="P:DNA integration"/>
    <property type="evidence" value="ECO:0007669"/>
    <property type="project" value="InterPro"/>
</dbReference>
<dbReference type="GO" id="GO:0006310">
    <property type="term" value="P:DNA recombination"/>
    <property type="evidence" value="ECO:0007669"/>
    <property type="project" value="UniProtKB-KW"/>
</dbReference>
<dbReference type="PROSITE" id="PS51898">
    <property type="entry name" value="TYR_RECOMBINASE"/>
    <property type="match status" value="1"/>
</dbReference>
<dbReference type="Proteomes" id="UP000012371">
    <property type="component" value="Unassembled WGS sequence"/>
</dbReference>
<reference evidence="3" key="1">
    <citation type="submission" date="2013-03" db="EMBL/GenBank/DDBJ databases">
        <authorList>
            <person name="Harkins D.M."/>
            <person name="Durkin A.S."/>
            <person name="Brinkac L.M."/>
            <person name="Haft D.H."/>
            <person name="Selengut J.D."/>
            <person name="Sanka R."/>
            <person name="DePew J."/>
            <person name="Purushe J."/>
            <person name="Hartskeerl R.A."/>
            <person name="Ahmed A."/>
            <person name="van der Linden H."/>
            <person name="Goris M.G.A."/>
            <person name="Vinetz J.M."/>
            <person name="Sutton G.G."/>
            <person name="Nierman W.C."/>
            <person name="Fouts D.E."/>
        </authorList>
    </citation>
    <scope>NUCLEOTIDE SEQUENCE [LARGE SCALE GENOMIC DNA]</scope>
    <source>
        <strain evidence="3">LT 11-33</strain>
    </source>
</reference>
<dbReference type="GO" id="GO:0003677">
    <property type="term" value="F:DNA binding"/>
    <property type="evidence" value="ECO:0007669"/>
    <property type="project" value="InterPro"/>
</dbReference>
<gene>
    <name evidence="3" type="ORF">LEP1GSC203_0327</name>
</gene>
<dbReference type="Gene3D" id="1.10.443.10">
    <property type="entry name" value="Intergrase catalytic core"/>
    <property type="match status" value="1"/>
</dbReference>
<dbReference type="AlphaFoldDB" id="N1VUJ7"/>
<dbReference type="STRING" id="1257025.LEP1GSC203_0327"/>
<comment type="caution">
    <text evidence="3">The sequence shown here is derived from an EMBL/GenBank/DDBJ whole genome shotgun (WGS) entry which is preliminary data.</text>
</comment>
<feature type="domain" description="Tyr recombinase" evidence="2">
    <location>
        <begin position="33"/>
        <end position="220"/>
    </location>
</feature>
<protein>
    <submittedName>
        <fullName evidence="3">Site-specific recombinase, phage integrase family</fullName>
    </submittedName>
</protein>
<dbReference type="InterPro" id="IPR013762">
    <property type="entry name" value="Integrase-like_cat_sf"/>
</dbReference>
<dbReference type="EMBL" id="AOGW02000012">
    <property type="protein sequence ID" value="EMY60677.1"/>
    <property type="molecule type" value="Genomic_DNA"/>
</dbReference>
<dbReference type="InterPro" id="IPR011010">
    <property type="entry name" value="DNA_brk_join_enz"/>
</dbReference>
<dbReference type="InterPro" id="IPR002104">
    <property type="entry name" value="Integrase_catalytic"/>
</dbReference>
<sequence length="227" mass="25995">MLMKNLKTLFLKTESNQRFSNKLKNIENAYGTMIGKGLTDQTMHSLAERFSSPKTEKEYRDRVIFLLASSTALRAKELVSLRFSSIIESPEGEKIVRYVKKGGSVGYAVILEEILEEVRKYHESCDICSDYFILTLLMKNRKERIPLSTRGLQMIIGNWDVKTAAGKKIHPHSIRHTVGQKIFDQFGSIAAQKILGHTSPNTTSNFYTRPYFNPGNSLLWYQPKQRV</sequence>
<evidence type="ECO:0000256" key="1">
    <source>
        <dbReference type="ARBA" id="ARBA00023172"/>
    </source>
</evidence>